<reference evidence="1 2" key="1">
    <citation type="submission" date="2023-12" db="EMBL/GenBank/DDBJ databases">
        <title>Genomic sequences of Capnocytophaga and Parvimonas strains.</title>
        <authorList>
            <person name="Watt R.M."/>
            <person name="Wang M."/>
            <person name="Yang T."/>
            <person name="Tong W.M."/>
        </authorList>
    </citation>
    <scope>NUCLEOTIDE SEQUENCE [LARGE SCALE GENOMIC DNA]</scope>
    <source>
        <strain evidence="1 2">CCUG 13156</strain>
    </source>
</reference>
<dbReference type="Pfam" id="PF15428">
    <property type="entry name" value="Imm26"/>
    <property type="match status" value="1"/>
</dbReference>
<name>A0ABU5YAY1_9FLAO</name>
<dbReference type="RefSeq" id="WP_323979758.1">
    <property type="nucleotide sequence ID" value="NZ_JAYKBV010000013.1"/>
</dbReference>
<dbReference type="InterPro" id="IPR029278">
    <property type="entry name" value="Imm26"/>
</dbReference>
<protein>
    <submittedName>
        <fullName evidence="1">Imm26 family immunity protein</fullName>
    </submittedName>
</protein>
<proteinExistence type="predicted"/>
<evidence type="ECO:0000313" key="2">
    <source>
        <dbReference type="Proteomes" id="UP001324270"/>
    </source>
</evidence>
<comment type="caution">
    <text evidence="1">The sequence shown here is derived from an EMBL/GenBank/DDBJ whole genome shotgun (WGS) entry which is preliminary data.</text>
</comment>
<accession>A0ABU5YAY1</accession>
<dbReference type="Proteomes" id="UP001324270">
    <property type="component" value="Unassembled WGS sequence"/>
</dbReference>
<organism evidence="1 2">
    <name type="scientific">Capnocytophaga gingivalis</name>
    <dbReference type="NCBI Taxonomy" id="1017"/>
    <lineage>
        <taxon>Bacteria</taxon>
        <taxon>Pseudomonadati</taxon>
        <taxon>Bacteroidota</taxon>
        <taxon>Flavobacteriia</taxon>
        <taxon>Flavobacteriales</taxon>
        <taxon>Flavobacteriaceae</taxon>
        <taxon>Capnocytophaga</taxon>
    </lineage>
</organism>
<evidence type="ECO:0000313" key="1">
    <source>
        <dbReference type="EMBL" id="MEB3040980.1"/>
    </source>
</evidence>
<sequence length="151" mass="17695">MKKHPLEGKVIEIPLGKQLFLTGLVTRQNKDILLGYFFRQTYRNLPTITEWKPSEVCLICLFSALGIKNKEWEIIGDFPMWNRQEWEVPTFKLRDPINESVCYAIVHDDDIISSKRYCITEEEAEKYYSDGIYGYKAVEAVLSNKIDLMIH</sequence>
<dbReference type="EMBL" id="JAYKBV010000013">
    <property type="protein sequence ID" value="MEB3040980.1"/>
    <property type="molecule type" value="Genomic_DNA"/>
</dbReference>
<gene>
    <name evidence="1" type="ORF">VJJ49_09815</name>
</gene>
<keyword evidence="2" id="KW-1185">Reference proteome</keyword>